<feature type="region of interest" description="Disordered" evidence="3">
    <location>
        <begin position="299"/>
        <end position="325"/>
    </location>
</feature>
<evidence type="ECO:0000256" key="1">
    <source>
        <dbReference type="ARBA" id="ARBA00004429"/>
    </source>
</evidence>
<feature type="compositionally biased region" description="Polar residues" evidence="3">
    <location>
        <begin position="940"/>
        <end position="954"/>
    </location>
</feature>
<dbReference type="Pfam" id="PF20684">
    <property type="entry name" value="Fung_rhodopsin"/>
    <property type="match status" value="1"/>
</dbReference>
<name>W9YUU9_9EURO</name>
<dbReference type="PANTHER" id="PTHR43702">
    <property type="entry name" value="L-FUCOSE-PROTON SYMPORTER"/>
    <property type="match status" value="1"/>
</dbReference>
<dbReference type="AlphaFoldDB" id="W9YUU9"/>
<evidence type="ECO:0000256" key="2">
    <source>
        <dbReference type="ARBA" id="ARBA00022475"/>
    </source>
</evidence>
<accession>W9YUU9</accession>
<dbReference type="InterPro" id="IPR049326">
    <property type="entry name" value="Rhodopsin_dom_fungi"/>
</dbReference>
<dbReference type="InterPro" id="IPR050375">
    <property type="entry name" value="MFS_TsgA-like"/>
</dbReference>
<dbReference type="EMBL" id="AMWN01000005">
    <property type="protein sequence ID" value="EXJ86059.1"/>
    <property type="molecule type" value="Genomic_DNA"/>
</dbReference>
<dbReference type="PANTHER" id="PTHR43702:SF13">
    <property type="entry name" value="MONOSACCHARIDE TRANSPORTER, PUTATIVE (AFU_ORTHOLOGUE AFUA_4G06630)-RELATED"/>
    <property type="match status" value="1"/>
</dbReference>
<dbReference type="GO" id="GO:0022857">
    <property type="term" value="F:transmembrane transporter activity"/>
    <property type="evidence" value="ECO:0007669"/>
    <property type="project" value="InterPro"/>
</dbReference>
<feature type="transmembrane region" description="Helical" evidence="4">
    <location>
        <begin position="42"/>
        <end position="67"/>
    </location>
</feature>
<dbReference type="InterPro" id="IPR011701">
    <property type="entry name" value="MFS"/>
</dbReference>
<feature type="transmembrane region" description="Helical" evidence="4">
    <location>
        <begin position="12"/>
        <end position="30"/>
    </location>
</feature>
<dbReference type="RefSeq" id="XP_007725497.1">
    <property type="nucleotide sequence ID" value="XM_007727307.1"/>
</dbReference>
<keyword evidence="2" id="KW-1003">Cell membrane</keyword>
<comment type="caution">
    <text evidence="6">The sequence shown here is derived from an EMBL/GenBank/DDBJ whole genome shotgun (WGS) entry which is preliminary data.</text>
</comment>
<dbReference type="Proteomes" id="UP000019484">
    <property type="component" value="Unassembled WGS sequence"/>
</dbReference>
<keyword evidence="7" id="KW-1185">Reference proteome</keyword>
<keyword evidence="4" id="KW-1133">Transmembrane helix</keyword>
<reference evidence="6 7" key="1">
    <citation type="submission" date="2013-03" db="EMBL/GenBank/DDBJ databases">
        <title>The Genome Sequence of Capronia coronata CBS 617.96.</title>
        <authorList>
            <consortium name="The Broad Institute Genomics Platform"/>
            <person name="Cuomo C."/>
            <person name="de Hoog S."/>
            <person name="Gorbushina A."/>
            <person name="Walker B."/>
            <person name="Young S.K."/>
            <person name="Zeng Q."/>
            <person name="Gargeya S."/>
            <person name="Fitzgerald M."/>
            <person name="Haas B."/>
            <person name="Abouelleil A."/>
            <person name="Allen A.W."/>
            <person name="Alvarado L."/>
            <person name="Arachchi H.M."/>
            <person name="Berlin A.M."/>
            <person name="Chapman S.B."/>
            <person name="Gainer-Dewar J."/>
            <person name="Goldberg J."/>
            <person name="Griggs A."/>
            <person name="Gujja S."/>
            <person name="Hansen M."/>
            <person name="Howarth C."/>
            <person name="Imamovic A."/>
            <person name="Ireland A."/>
            <person name="Larimer J."/>
            <person name="McCowan C."/>
            <person name="Murphy C."/>
            <person name="Pearson M."/>
            <person name="Poon T.W."/>
            <person name="Priest M."/>
            <person name="Roberts A."/>
            <person name="Saif S."/>
            <person name="Shea T."/>
            <person name="Sisk P."/>
            <person name="Sykes S."/>
            <person name="Wortman J."/>
            <person name="Nusbaum C."/>
            <person name="Birren B."/>
        </authorList>
    </citation>
    <scope>NUCLEOTIDE SEQUENCE [LARGE SCALE GENOMIC DNA]</scope>
    <source>
        <strain evidence="6 7">CBS 617.96</strain>
    </source>
</reference>
<gene>
    <name evidence="6" type="ORF">A1O1_06428</name>
</gene>
<feature type="transmembrane region" description="Helical" evidence="4">
    <location>
        <begin position="768"/>
        <end position="790"/>
    </location>
</feature>
<dbReference type="Pfam" id="PF07690">
    <property type="entry name" value="MFS_1"/>
    <property type="match status" value="1"/>
</dbReference>
<sequence length="1025" mass="112515">MVQDRGPATSAVTIVITVLATVFVAARFYTRLWLVKSVKQDDWWILAAWVLAVGFSTSICIAVTYGLGKHKADIADTSFGSLRKAEYAFSILYNPALMLTKTSIVVFYLSVMSKDVDPVFKWCNWLTLALVNVAGAALTFYNIFQCRPVGAGYQYPTPLGRVKCTDIVTLYLSSAPVNIVTDIAVLFLPMPILTRMRLPRKQKIILVVTFSFGAFVAAVDVIRIAYLQTAALNRLKVVRGDGGTTTRVVEQNDFSWYASLSFMWSAVEVCIGIICACVPSLKPLFSRFLPSFIRDPGDDLTSSDSADHGKPDASSSSPDTRTALRGNVSMVTNPAAFRSPSVKEYTGDDDGDQMGFLNMLAAPPDKDDDDGGVSFTVRRTTTATSRLTRRDTNKTTVSDFGFVKMSGSRNMLKLSSAQSIWPIAVVTGIFFLWGCAYGLLDTLNSRFQTVAGLSTGQVLGLHAAYFAGYLVGPLTLGLFIIKRYGFKAVMISGLCVYGCGTLVFWPSAVLTSYGAFIVSNFLVGYGLACLEVAANPYIALCGPLEYAEVRLNVSQAFQAIGTVCSPLLATRVLFKNVLDASSLVNVQWTYLGIALFVFALAVVFYYIPLPEATDEQLQEMADKRSAAYRAAPVPVVGIPWRVVYTTLALGVFSQWCYVGLQECVGNNLQPLITLLKPGSDLHPFYFLTIGHTVFTVGRFATALLNYLFKPRWVLLALFIGLVVCLSLNMELEGNAGAVFGILTFLFEAGIFSNIFASSMRGLGAQTKLGSALMTAAISGGAVFPPIQWGVANGRGLRYSYCVPLAVAVFGMLFPLYLNLVPEARAQVDPTREEHAQRHRRTVLQQERESGSYDQQQRPGYEQAMMAKRRRKTRQSGKPSVEHVEQRTSSRNGTLSASSSPVLTMDFADYEKREIVTRKLEPVRTRSSQGYTGELALWPADQSSERNNSVGTSSGRAREAEGSDGDGGKYRDRQTRAHEEEKDERDDSDSMVTHHQPAPTHAASASYEVRNDDEIDDDYHAFMRQK</sequence>
<evidence type="ECO:0000256" key="4">
    <source>
        <dbReference type="SAM" id="Phobius"/>
    </source>
</evidence>
<feature type="transmembrane region" description="Helical" evidence="4">
    <location>
        <begin position="712"/>
        <end position="729"/>
    </location>
</feature>
<dbReference type="GO" id="GO:0005886">
    <property type="term" value="C:plasma membrane"/>
    <property type="evidence" value="ECO:0007669"/>
    <property type="project" value="UniProtKB-SubCell"/>
</dbReference>
<feature type="transmembrane region" description="Helical" evidence="4">
    <location>
        <begin position="488"/>
        <end position="507"/>
    </location>
</feature>
<evidence type="ECO:0000313" key="6">
    <source>
        <dbReference type="EMBL" id="EXJ86059.1"/>
    </source>
</evidence>
<keyword evidence="4" id="KW-0472">Membrane</keyword>
<dbReference type="GeneID" id="19161296"/>
<feature type="transmembrane region" description="Helical" evidence="4">
    <location>
        <begin position="419"/>
        <end position="440"/>
    </location>
</feature>
<keyword evidence="4" id="KW-0812">Transmembrane</keyword>
<feature type="transmembrane region" description="Helical" evidence="4">
    <location>
        <begin position="735"/>
        <end position="756"/>
    </location>
</feature>
<evidence type="ECO:0000313" key="7">
    <source>
        <dbReference type="Proteomes" id="UP000019484"/>
    </source>
</evidence>
<feature type="domain" description="Rhodopsin" evidence="5">
    <location>
        <begin position="26"/>
        <end position="287"/>
    </location>
</feature>
<feature type="transmembrane region" description="Helical" evidence="4">
    <location>
        <begin position="122"/>
        <end position="144"/>
    </location>
</feature>
<feature type="region of interest" description="Disordered" evidence="3">
    <location>
        <begin position="935"/>
        <end position="1025"/>
    </location>
</feature>
<feature type="transmembrane region" description="Helical" evidence="4">
    <location>
        <begin position="87"/>
        <end position="110"/>
    </location>
</feature>
<protein>
    <recommendedName>
        <fullName evidence="5">Rhodopsin domain-containing protein</fullName>
    </recommendedName>
</protein>
<feature type="transmembrane region" description="Helical" evidence="4">
    <location>
        <begin position="168"/>
        <end position="192"/>
    </location>
</feature>
<feature type="compositionally biased region" description="Basic and acidic residues" evidence="3">
    <location>
        <begin position="955"/>
        <end position="979"/>
    </location>
</feature>
<evidence type="ECO:0000256" key="3">
    <source>
        <dbReference type="SAM" id="MobiDB-lite"/>
    </source>
</evidence>
<evidence type="ECO:0000259" key="5">
    <source>
        <dbReference type="Pfam" id="PF20684"/>
    </source>
</evidence>
<dbReference type="STRING" id="1182541.W9YUU9"/>
<feature type="region of interest" description="Disordered" evidence="3">
    <location>
        <begin position="828"/>
        <end position="899"/>
    </location>
</feature>
<feature type="compositionally biased region" description="Polar residues" evidence="3">
    <location>
        <begin position="888"/>
        <end position="899"/>
    </location>
</feature>
<comment type="subcellular location">
    <subcellularLocation>
        <location evidence="1">Cell inner membrane</location>
        <topology evidence="1">Multi-pass membrane protein</topology>
    </subcellularLocation>
</comment>
<dbReference type="HOGENOM" id="CLU_006746_1_0_1"/>
<feature type="transmembrane region" description="Helical" evidence="4">
    <location>
        <begin position="796"/>
        <end position="817"/>
    </location>
</feature>
<dbReference type="OrthoDB" id="546893at2759"/>
<feature type="transmembrane region" description="Helical" evidence="4">
    <location>
        <begin position="204"/>
        <end position="226"/>
    </location>
</feature>
<organism evidence="6 7">
    <name type="scientific">Capronia coronata CBS 617.96</name>
    <dbReference type="NCBI Taxonomy" id="1182541"/>
    <lineage>
        <taxon>Eukaryota</taxon>
        <taxon>Fungi</taxon>
        <taxon>Dikarya</taxon>
        <taxon>Ascomycota</taxon>
        <taxon>Pezizomycotina</taxon>
        <taxon>Eurotiomycetes</taxon>
        <taxon>Chaetothyriomycetidae</taxon>
        <taxon>Chaetothyriales</taxon>
        <taxon>Herpotrichiellaceae</taxon>
        <taxon>Capronia</taxon>
    </lineage>
</organism>
<feature type="transmembrane region" description="Helical" evidence="4">
    <location>
        <begin position="460"/>
        <end position="481"/>
    </location>
</feature>
<feature type="transmembrane region" description="Helical" evidence="4">
    <location>
        <begin position="588"/>
        <end position="607"/>
    </location>
</feature>
<dbReference type="InterPro" id="IPR036259">
    <property type="entry name" value="MFS_trans_sf"/>
</dbReference>
<dbReference type="eggNOG" id="ENOG502QT45">
    <property type="taxonomic scope" value="Eukaryota"/>
</dbReference>
<dbReference type="SUPFAM" id="SSF103473">
    <property type="entry name" value="MFS general substrate transporter"/>
    <property type="match status" value="1"/>
</dbReference>
<dbReference type="Gene3D" id="1.20.1250.20">
    <property type="entry name" value="MFS general substrate transporter like domains"/>
    <property type="match status" value="2"/>
</dbReference>
<proteinExistence type="predicted"/>
<feature type="transmembrane region" description="Helical" evidence="4">
    <location>
        <begin position="684"/>
        <end position="705"/>
    </location>
</feature>